<protein>
    <submittedName>
        <fullName evidence="1">Uncharacterized protein</fullName>
    </submittedName>
</protein>
<evidence type="ECO:0000313" key="1">
    <source>
        <dbReference type="EMBL" id="GGM73629.1"/>
    </source>
</evidence>
<organism evidence="1 2">
    <name type="scientific">Longimycelium tulufanense</name>
    <dbReference type="NCBI Taxonomy" id="907463"/>
    <lineage>
        <taxon>Bacteria</taxon>
        <taxon>Bacillati</taxon>
        <taxon>Actinomycetota</taxon>
        <taxon>Actinomycetes</taxon>
        <taxon>Pseudonocardiales</taxon>
        <taxon>Pseudonocardiaceae</taxon>
        <taxon>Longimycelium</taxon>
    </lineage>
</organism>
<dbReference type="AlphaFoldDB" id="A0A8J3CCF0"/>
<comment type="caution">
    <text evidence="1">The sequence shown here is derived from an EMBL/GenBank/DDBJ whole genome shotgun (WGS) entry which is preliminary data.</text>
</comment>
<reference evidence="1" key="2">
    <citation type="submission" date="2020-09" db="EMBL/GenBank/DDBJ databases">
        <authorList>
            <person name="Sun Q."/>
            <person name="Zhou Y."/>
        </authorList>
    </citation>
    <scope>NUCLEOTIDE SEQUENCE</scope>
    <source>
        <strain evidence="1">CGMCC 4.5737</strain>
    </source>
</reference>
<accession>A0A8J3CCF0</accession>
<name>A0A8J3CCF0_9PSEU</name>
<evidence type="ECO:0000313" key="2">
    <source>
        <dbReference type="Proteomes" id="UP000637578"/>
    </source>
</evidence>
<sequence length="115" mass="12815">MHVHIYHNTNRKAMIDGYQHDHDVVLVAHYDDCTAPDHIAACNKAFALYNADHNPDVTEPDPHVTQYRERGNRSLSVGDVVACDDHFFACQNSGWSAIAEPTVAWLSMPGTTPLD</sequence>
<dbReference type="RefSeq" id="WP_189060914.1">
    <property type="nucleotide sequence ID" value="NZ_BMMK01000031.1"/>
</dbReference>
<proteinExistence type="predicted"/>
<keyword evidence="2" id="KW-1185">Reference proteome</keyword>
<gene>
    <name evidence="1" type="ORF">GCM10012275_50450</name>
</gene>
<dbReference type="Proteomes" id="UP000637578">
    <property type="component" value="Unassembled WGS sequence"/>
</dbReference>
<dbReference type="EMBL" id="BMMK01000031">
    <property type="protein sequence ID" value="GGM73629.1"/>
    <property type="molecule type" value="Genomic_DNA"/>
</dbReference>
<reference evidence="1" key="1">
    <citation type="journal article" date="2014" name="Int. J. Syst. Evol. Microbiol.">
        <title>Complete genome sequence of Corynebacterium casei LMG S-19264T (=DSM 44701T), isolated from a smear-ripened cheese.</title>
        <authorList>
            <consortium name="US DOE Joint Genome Institute (JGI-PGF)"/>
            <person name="Walter F."/>
            <person name="Albersmeier A."/>
            <person name="Kalinowski J."/>
            <person name="Ruckert C."/>
        </authorList>
    </citation>
    <scope>NUCLEOTIDE SEQUENCE</scope>
    <source>
        <strain evidence="1">CGMCC 4.5737</strain>
    </source>
</reference>